<proteinExistence type="predicted"/>
<feature type="non-terminal residue" evidence="1">
    <location>
        <position position="66"/>
    </location>
</feature>
<accession>A0AAV1Q2A5</accession>
<reference evidence="1 2" key="1">
    <citation type="submission" date="2024-01" db="EMBL/GenBank/DDBJ databases">
        <authorList>
            <person name="Alioto T."/>
            <person name="Alioto T."/>
            <person name="Gomez Garrido J."/>
        </authorList>
    </citation>
    <scope>NUCLEOTIDE SEQUENCE [LARGE SCALE GENOMIC DNA]</scope>
</reference>
<keyword evidence="2" id="KW-1185">Reference proteome</keyword>
<protein>
    <submittedName>
        <fullName evidence="1">Uncharacterized protein</fullName>
    </submittedName>
</protein>
<gene>
    <name evidence="1" type="ORF">FSCOSCO3_A003877</name>
</gene>
<organism evidence="1 2">
    <name type="scientific">Scomber scombrus</name>
    <name type="common">Atlantic mackerel</name>
    <name type="synonym">Scomber vernalis</name>
    <dbReference type="NCBI Taxonomy" id="13677"/>
    <lineage>
        <taxon>Eukaryota</taxon>
        <taxon>Metazoa</taxon>
        <taxon>Chordata</taxon>
        <taxon>Craniata</taxon>
        <taxon>Vertebrata</taxon>
        <taxon>Euteleostomi</taxon>
        <taxon>Actinopterygii</taxon>
        <taxon>Neopterygii</taxon>
        <taxon>Teleostei</taxon>
        <taxon>Neoteleostei</taxon>
        <taxon>Acanthomorphata</taxon>
        <taxon>Pelagiaria</taxon>
        <taxon>Scombriformes</taxon>
        <taxon>Scombridae</taxon>
        <taxon>Scomber</taxon>
    </lineage>
</organism>
<dbReference type="AlphaFoldDB" id="A0AAV1Q2A5"/>
<sequence>MCSERPGILWSEAYNPLDSHSESEISWLRSHLQDRTSDTAHLSSRGLDPVGMRWTGPEEGFKWENW</sequence>
<evidence type="ECO:0000313" key="1">
    <source>
        <dbReference type="EMBL" id="CAK6978113.1"/>
    </source>
</evidence>
<dbReference type="Proteomes" id="UP001314229">
    <property type="component" value="Unassembled WGS sequence"/>
</dbReference>
<name>A0AAV1Q2A5_SCOSC</name>
<comment type="caution">
    <text evidence="1">The sequence shown here is derived from an EMBL/GenBank/DDBJ whole genome shotgun (WGS) entry which is preliminary data.</text>
</comment>
<evidence type="ECO:0000313" key="2">
    <source>
        <dbReference type="Proteomes" id="UP001314229"/>
    </source>
</evidence>
<dbReference type="EMBL" id="CAWUFR010000457">
    <property type="protein sequence ID" value="CAK6978113.1"/>
    <property type="molecule type" value="Genomic_DNA"/>
</dbReference>